<comment type="similarity">
    <text evidence="7">Belongs to the class I-like SAM-binding methyltransferase superfamily. rRNA adenine N(6)-methyltransferase family. RsmA subfamily.</text>
</comment>
<feature type="binding site" evidence="7 8">
    <location>
        <position position="94"/>
    </location>
    <ligand>
        <name>S-adenosyl-L-methionine</name>
        <dbReference type="ChEBI" id="CHEBI:59789"/>
    </ligand>
</feature>
<feature type="binding site" evidence="7 8">
    <location>
        <position position="46"/>
    </location>
    <ligand>
        <name>S-adenosyl-L-methionine</name>
        <dbReference type="ChEBI" id="CHEBI:59789"/>
    </ligand>
</feature>
<keyword evidence="11" id="KW-1185">Reference proteome</keyword>
<proteinExistence type="inferred from homology"/>
<evidence type="ECO:0000259" key="9">
    <source>
        <dbReference type="SMART" id="SM00650"/>
    </source>
</evidence>
<dbReference type="RefSeq" id="WP_196608361.1">
    <property type="nucleotide sequence ID" value="NZ_VRYY01000080.1"/>
</dbReference>
<dbReference type="SMART" id="SM00650">
    <property type="entry name" value="rADc"/>
    <property type="match status" value="1"/>
</dbReference>
<dbReference type="NCBIfam" id="TIGR00755">
    <property type="entry name" value="ksgA"/>
    <property type="match status" value="1"/>
</dbReference>
<dbReference type="InterPro" id="IPR020598">
    <property type="entry name" value="rRNA_Ade_methylase_Trfase_N"/>
</dbReference>
<dbReference type="Pfam" id="PF00398">
    <property type="entry name" value="RrnaAD"/>
    <property type="match status" value="1"/>
</dbReference>
<keyword evidence="1 7" id="KW-0963">Cytoplasm</keyword>
<keyword evidence="5 7" id="KW-0949">S-adenosyl-L-methionine</keyword>
<evidence type="ECO:0000256" key="6">
    <source>
        <dbReference type="ARBA" id="ARBA00022884"/>
    </source>
</evidence>
<name>A0ABS0J161_9BACT</name>
<keyword evidence="4 7" id="KW-0808">Transferase</keyword>
<dbReference type="PANTHER" id="PTHR11727:SF7">
    <property type="entry name" value="DIMETHYLADENOSINE TRANSFERASE-RELATED"/>
    <property type="match status" value="1"/>
</dbReference>
<dbReference type="EMBL" id="VRYY01000080">
    <property type="protein sequence ID" value="MBG3876168.1"/>
    <property type="molecule type" value="Genomic_DNA"/>
</dbReference>
<dbReference type="Gene3D" id="3.40.50.150">
    <property type="entry name" value="Vaccinia Virus protein VP39"/>
    <property type="match status" value="1"/>
</dbReference>
<sequence>MPSPDGAGGPRAKKSLGQNFLRDRNIAAKIVAALRIGPEDRVIEIGPGPGALTRHIHAAGPAQLFLLEKDYHWATEHGRTRPAEPPLITPVLTDALLFPWERLTPARSWKVIGNLPYNVASPLMWDILSTAPGLARAVFMIQKEVGERIVAAPGGGAYGALSVWLQSFVTPHMEFIVPPQVFVPRPKVDSAVLSFVPLGAARGRFDPARLSRLLKVCFQQRRKQLQRILRGYVQGDVSALLTGLGLDPAVRPESLAPEDFHMLSESVKIP</sequence>
<comment type="subcellular location">
    <subcellularLocation>
        <location evidence="7">Cytoplasm</location>
    </subcellularLocation>
</comment>
<keyword evidence="2 7" id="KW-0698">rRNA processing</keyword>
<dbReference type="HAMAP" id="MF_00607">
    <property type="entry name" value="16SrRNA_methyltr_A"/>
    <property type="match status" value="1"/>
</dbReference>
<feature type="domain" description="Ribosomal RNA adenine methylase transferase N-terminal" evidence="9">
    <location>
        <begin position="26"/>
        <end position="199"/>
    </location>
</feature>
<evidence type="ECO:0000256" key="5">
    <source>
        <dbReference type="ARBA" id="ARBA00022691"/>
    </source>
</evidence>
<dbReference type="InterPro" id="IPR029063">
    <property type="entry name" value="SAM-dependent_MTases_sf"/>
</dbReference>
<keyword evidence="6 7" id="KW-0694">RNA-binding</keyword>
<dbReference type="PROSITE" id="PS01131">
    <property type="entry name" value="RRNA_A_DIMETH"/>
    <property type="match status" value="1"/>
</dbReference>
<feature type="binding site" evidence="7 8">
    <location>
        <position position="19"/>
    </location>
    <ligand>
        <name>S-adenosyl-L-methionine</name>
        <dbReference type="ChEBI" id="CHEBI:59789"/>
    </ligand>
</feature>
<gene>
    <name evidence="7 10" type="primary">rsmA</name>
    <name evidence="7" type="synonym">ksgA</name>
    <name evidence="10" type="ORF">FVW20_03770</name>
</gene>
<feature type="binding site" evidence="7 8">
    <location>
        <position position="68"/>
    </location>
    <ligand>
        <name>S-adenosyl-L-methionine</name>
        <dbReference type="ChEBI" id="CHEBI:59789"/>
    </ligand>
</feature>
<dbReference type="GO" id="GO:0052908">
    <property type="term" value="F:16S rRNA (adenine(1518)-N(6)/adenine(1519)-N(6))-dimethyltransferase activity"/>
    <property type="evidence" value="ECO:0007669"/>
    <property type="project" value="UniProtKB-EC"/>
</dbReference>
<feature type="binding site" evidence="7 8">
    <location>
        <position position="114"/>
    </location>
    <ligand>
        <name>S-adenosyl-L-methionine</name>
        <dbReference type="ChEBI" id="CHEBI:59789"/>
    </ligand>
</feature>
<evidence type="ECO:0000313" key="11">
    <source>
        <dbReference type="Proteomes" id="UP001194469"/>
    </source>
</evidence>
<dbReference type="Gene3D" id="1.10.8.100">
    <property type="entry name" value="Ribosomal RNA adenine dimethylase-like, domain 2"/>
    <property type="match status" value="1"/>
</dbReference>
<dbReference type="PROSITE" id="PS51689">
    <property type="entry name" value="SAM_RNA_A_N6_MT"/>
    <property type="match status" value="1"/>
</dbReference>
<accession>A0ABS0J161</accession>
<evidence type="ECO:0000256" key="7">
    <source>
        <dbReference type="HAMAP-Rule" id="MF_00607"/>
    </source>
</evidence>
<dbReference type="PANTHER" id="PTHR11727">
    <property type="entry name" value="DIMETHYLADENOSINE TRANSFERASE"/>
    <property type="match status" value="1"/>
</dbReference>
<organism evidence="10 11">
    <name type="scientific">Nitratidesulfovibrio oxamicus</name>
    <dbReference type="NCBI Taxonomy" id="32016"/>
    <lineage>
        <taxon>Bacteria</taxon>
        <taxon>Pseudomonadati</taxon>
        <taxon>Thermodesulfobacteriota</taxon>
        <taxon>Desulfovibrionia</taxon>
        <taxon>Desulfovibrionales</taxon>
        <taxon>Desulfovibrionaceae</taxon>
        <taxon>Nitratidesulfovibrio</taxon>
    </lineage>
</organism>
<dbReference type="EC" id="2.1.1.182" evidence="7"/>
<evidence type="ECO:0000256" key="4">
    <source>
        <dbReference type="ARBA" id="ARBA00022679"/>
    </source>
</evidence>
<evidence type="ECO:0000256" key="1">
    <source>
        <dbReference type="ARBA" id="ARBA00022490"/>
    </source>
</evidence>
<comment type="caution">
    <text evidence="10">The sequence shown here is derived from an EMBL/GenBank/DDBJ whole genome shotgun (WGS) entry which is preliminary data.</text>
</comment>
<evidence type="ECO:0000256" key="8">
    <source>
        <dbReference type="PROSITE-ProRule" id="PRU01026"/>
    </source>
</evidence>
<dbReference type="InterPro" id="IPR023165">
    <property type="entry name" value="rRNA_Ade_diMease-like_C"/>
</dbReference>
<dbReference type="InterPro" id="IPR001737">
    <property type="entry name" value="KsgA/Erm"/>
</dbReference>
<feature type="binding site" evidence="7 8">
    <location>
        <position position="21"/>
    </location>
    <ligand>
        <name>S-adenosyl-L-methionine</name>
        <dbReference type="ChEBI" id="CHEBI:59789"/>
    </ligand>
</feature>
<evidence type="ECO:0000256" key="3">
    <source>
        <dbReference type="ARBA" id="ARBA00022603"/>
    </source>
</evidence>
<dbReference type="InterPro" id="IPR020596">
    <property type="entry name" value="rRNA_Ade_Mease_Trfase_CS"/>
</dbReference>
<dbReference type="InterPro" id="IPR011530">
    <property type="entry name" value="rRNA_adenine_dimethylase"/>
</dbReference>
<protein>
    <recommendedName>
        <fullName evidence="7">Ribosomal RNA small subunit methyltransferase A</fullName>
        <ecNumber evidence="7">2.1.1.182</ecNumber>
    </recommendedName>
    <alternativeName>
        <fullName evidence="7">16S rRNA (adenine(1518)-N(6)/adenine(1519)-N(6))-dimethyltransferase</fullName>
    </alternativeName>
    <alternativeName>
        <fullName evidence="7">16S rRNA dimethyladenosine transferase</fullName>
    </alternativeName>
    <alternativeName>
        <fullName evidence="7">16S rRNA dimethylase</fullName>
    </alternativeName>
    <alternativeName>
        <fullName evidence="7">S-adenosylmethionine-6-N', N'-adenosyl(rRNA) dimethyltransferase</fullName>
    </alternativeName>
</protein>
<dbReference type="SUPFAM" id="SSF53335">
    <property type="entry name" value="S-adenosyl-L-methionine-dependent methyltransferases"/>
    <property type="match status" value="1"/>
</dbReference>
<comment type="catalytic activity">
    <reaction evidence="7">
        <text>adenosine(1518)/adenosine(1519) in 16S rRNA + 4 S-adenosyl-L-methionine = N(6)-dimethyladenosine(1518)/N(6)-dimethyladenosine(1519) in 16S rRNA + 4 S-adenosyl-L-homocysteine + 4 H(+)</text>
        <dbReference type="Rhea" id="RHEA:19609"/>
        <dbReference type="Rhea" id="RHEA-COMP:10232"/>
        <dbReference type="Rhea" id="RHEA-COMP:10233"/>
        <dbReference type="ChEBI" id="CHEBI:15378"/>
        <dbReference type="ChEBI" id="CHEBI:57856"/>
        <dbReference type="ChEBI" id="CHEBI:59789"/>
        <dbReference type="ChEBI" id="CHEBI:74411"/>
        <dbReference type="ChEBI" id="CHEBI:74493"/>
        <dbReference type="EC" id="2.1.1.182"/>
    </reaction>
</comment>
<evidence type="ECO:0000256" key="2">
    <source>
        <dbReference type="ARBA" id="ARBA00022552"/>
    </source>
</evidence>
<keyword evidence="3 7" id="KW-0489">Methyltransferase</keyword>
<evidence type="ECO:0000313" key="10">
    <source>
        <dbReference type="EMBL" id="MBG3876168.1"/>
    </source>
</evidence>
<dbReference type="Proteomes" id="UP001194469">
    <property type="component" value="Unassembled WGS sequence"/>
</dbReference>
<reference evidence="10 11" key="1">
    <citation type="submission" date="2019-08" db="EMBL/GenBank/DDBJ databases">
        <authorList>
            <person name="Luo N."/>
        </authorList>
    </citation>
    <scope>NUCLEOTIDE SEQUENCE [LARGE SCALE GENOMIC DNA]</scope>
    <source>
        <strain evidence="10 11">NCIMB 9442</strain>
    </source>
</reference>
<comment type="function">
    <text evidence="7">Specifically dimethylates two adjacent adenosines (A1518 and A1519) in the loop of a conserved hairpin near the 3'-end of 16S rRNA in the 30S particle. May play a critical role in biogenesis of 30S subunits.</text>
</comment>